<accession>A0AAP8U453</accession>
<evidence type="ECO:0008006" key="3">
    <source>
        <dbReference type="Google" id="ProtNLM"/>
    </source>
</evidence>
<reference evidence="1 2" key="1">
    <citation type="submission" date="2018-02" db="EMBL/GenBank/DDBJ databases">
        <title>Comparative analysis of genomes of three Brevibacillus laterosporus strains producers of potent antimicrobials isolated from silage.</title>
        <authorList>
            <person name="Kojic M."/>
            <person name="Miljkovic M."/>
            <person name="Studholme D."/>
            <person name="Filipic B."/>
        </authorList>
    </citation>
    <scope>NUCLEOTIDE SEQUENCE [LARGE SCALE GENOMIC DNA]</scope>
    <source>
        <strain evidence="1 2">BGSP11</strain>
    </source>
</reference>
<organism evidence="1 2">
    <name type="scientific">Brevibacillus laterosporus</name>
    <name type="common">Bacillus laterosporus</name>
    <dbReference type="NCBI Taxonomy" id="1465"/>
    <lineage>
        <taxon>Bacteria</taxon>
        <taxon>Bacillati</taxon>
        <taxon>Bacillota</taxon>
        <taxon>Bacilli</taxon>
        <taxon>Bacillales</taxon>
        <taxon>Paenibacillaceae</taxon>
        <taxon>Brevibacillus</taxon>
    </lineage>
</organism>
<dbReference type="Proteomes" id="UP000239759">
    <property type="component" value="Unassembled WGS sequence"/>
</dbReference>
<dbReference type="AlphaFoldDB" id="A0AAP8U453"/>
<sequence>MNIYTEPPKRCSICRNQKFHRTESRIQIFDDIVDGEPRKIEVKRQRYRCPNCLAKIWDKVQGACSYRRKSYVFMEREQCSKISAEKSYIKID</sequence>
<name>A0AAP8U453_BRELA</name>
<evidence type="ECO:0000313" key="1">
    <source>
        <dbReference type="EMBL" id="PPA93716.1"/>
    </source>
</evidence>
<protein>
    <recommendedName>
        <fullName evidence="3">Transposase IS204/IS1001/IS1096/IS1165 zinc-finger domain-containing protein</fullName>
    </recommendedName>
</protein>
<proteinExistence type="predicted"/>
<gene>
    <name evidence="1" type="ORF">C4A77_16965</name>
</gene>
<comment type="caution">
    <text evidence="1">The sequence shown here is derived from an EMBL/GenBank/DDBJ whole genome shotgun (WGS) entry which is preliminary data.</text>
</comment>
<dbReference type="EMBL" id="PRKQ01000022">
    <property type="protein sequence ID" value="PPA93716.1"/>
    <property type="molecule type" value="Genomic_DNA"/>
</dbReference>
<evidence type="ECO:0000313" key="2">
    <source>
        <dbReference type="Proteomes" id="UP000239759"/>
    </source>
</evidence>